<evidence type="ECO:0000256" key="5">
    <source>
        <dbReference type="ARBA" id="ARBA00022553"/>
    </source>
</evidence>
<dbReference type="InterPro" id="IPR035965">
    <property type="entry name" value="PAS-like_dom_sf"/>
</dbReference>
<dbReference type="SMART" id="SM00304">
    <property type="entry name" value="HAMP"/>
    <property type="match status" value="1"/>
</dbReference>
<dbReference type="Gene3D" id="1.10.287.130">
    <property type="match status" value="1"/>
</dbReference>
<evidence type="ECO:0000256" key="8">
    <source>
        <dbReference type="ARBA" id="ARBA00022741"/>
    </source>
</evidence>
<dbReference type="Gene3D" id="3.30.450.20">
    <property type="entry name" value="PAS domain"/>
    <property type="match status" value="2"/>
</dbReference>
<evidence type="ECO:0000259" key="24">
    <source>
        <dbReference type="PROSITE" id="PS50894"/>
    </source>
</evidence>
<name>A0A1N7PE28_9PROT</name>
<keyword evidence="5 17" id="KW-0597">Phosphoprotein</keyword>
<accession>A0A1N7PE28</accession>
<dbReference type="SUPFAM" id="SSF103190">
    <property type="entry name" value="Sensory domain-like"/>
    <property type="match status" value="1"/>
</dbReference>
<evidence type="ECO:0000259" key="23">
    <source>
        <dbReference type="PROSITE" id="PS50885"/>
    </source>
</evidence>
<evidence type="ECO:0000256" key="7">
    <source>
        <dbReference type="ARBA" id="ARBA00022692"/>
    </source>
</evidence>
<evidence type="ECO:0000256" key="12">
    <source>
        <dbReference type="ARBA" id="ARBA00023012"/>
    </source>
</evidence>
<dbReference type="SUPFAM" id="SSF47226">
    <property type="entry name" value="Histidine-containing phosphotransfer domain, HPT domain"/>
    <property type="match status" value="1"/>
</dbReference>
<dbReference type="InterPro" id="IPR036097">
    <property type="entry name" value="HisK_dim/P_sf"/>
</dbReference>
<comment type="subunit">
    <text evidence="14">At low DSF concentrations, interacts with RpfF.</text>
</comment>
<dbReference type="FunFam" id="1.10.287.130:FF:000002">
    <property type="entry name" value="Two-component osmosensing histidine kinase"/>
    <property type="match status" value="1"/>
</dbReference>
<feature type="region of interest" description="Disordered" evidence="18">
    <location>
        <begin position="1283"/>
        <end position="1304"/>
    </location>
</feature>
<feature type="domain" description="Response regulatory" evidence="21">
    <location>
        <begin position="807"/>
        <end position="928"/>
    </location>
</feature>
<dbReference type="SMART" id="SM00388">
    <property type="entry name" value="HisKA"/>
    <property type="match status" value="1"/>
</dbReference>
<dbReference type="Pfam" id="PF00672">
    <property type="entry name" value="HAMP"/>
    <property type="match status" value="1"/>
</dbReference>
<dbReference type="CDD" id="cd00130">
    <property type="entry name" value="PAS"/>
    <property type="match status" value="1"/>
</dbReference>
<evidence type="ECO:0000256" key="3">
    <source>
        <dbReference type="ARBA" id="ARBA00012438"/>
    </source>
</evidence>
<feature type="domain" description="HAMP" evidence="23">
    <location>
        <begin position="354"/>
        <end position="406"/>
    </location>
</feature>
<evidence type="ECO:0000256" key="18">
    <source>
        <dbReference type="SAM" id="MobiDB-lite"/>
    </source>
</evidence>
<dbReference type="PROSITE" id="PS50110">
    <property type="entry name" value="RESPONSE_REGULATORY"/>
    <property type="match status" value="2"/>
</dbReference>
<feature type="modified residue" description="4-aspartylphosphate" evidence="17">
    <location>
        <position position="1002"/>
    </location>
</feature>
<dbReference type="Gene3D" id="3.30.565.10">
    <property type="entry name" value="Histidine kinase-like ATPase, C-terminal domain"/>
    <property type="match status" value="1"/>
</dbReference>
<keyword evidence="6" id="KW-0808">Transferase</keyword>
<feature type="modified residue" description="4-aspartylphosphate" evidence="17">
    <location>
        <position position="859"/>
    </location>
</feature>
<dbReference type="Pfam" id="PF01627">
    <property type="entry name" value="Hpt"/>
    <property type="match status" value="1"/>
</dbReference>
<dbReference type="CDD" id="cd18773">
    <property type="entry name" value="PDC1_HK_sensor"/>
    <property type="match status" value="1"/>
</dbReference>
<keyword evidence="11 19" id="KW-1133">Transmembrane helix</keyword>
<dbReference type="InterPro" id="IPR004358">
    <property type="entry name" value="Sig_transdc_His_kin-like_C"/>
</dbReference>
<evidence type="ECO:0000256" key="15">
    <source>
        <dbReference type="ARBA" id="ARBA00068150"/>
    </source>
</evidence>
<reference evidence="25 26" key="1">
    <citation type="submission" date="2017-01" db="EMBL/GenBank/DDBJ databases">
        <authorList>
            <person name="Mah S.A."/>
            <person name="Swanson W.J."/>
            <person name="Moy G.W."/>
            <person name="Vacquier V.D."/>
        </authorList>
    </citation>
    <scope>NUCLEOTIDE SEQUENCE [LARGE SCALE GENOMIC DNA]</scope>
    <source>
        <strain evidence="25 26">DSM 11589</strain>
    </source>
</reference>
<dbReference type="InterPro" id="IPR008207">
    <property type="entry name" value="Sig_transdc_His_kin_Hpt_dom"/>
</dbReference>
<dbReference type="Pfam" id="PF02518">
    <property type="entry name" value="HATPase_c"/>
    <property type="match status" value="1"/>
</dbReference>
<protein>
    <recommendedName>
        <fullName evidence="15">Sensory/regulatory protein RpfC</fullName>
        <ecNumber evidence="3">2.7.13.3</ecNumber>
    </recommendedName>
</protein>
<evidence type="ECO:0000256" key="10">
    <source>
        <dbReference type="ARBA" id="ARBA00022840"/>
    </source>
</evidence>
<dbReference type="FunFam" id="3.30.565.10:FF:000010">
    <property type="entry name" value="Sensor histidine kinase RcsC"/>
    <property type="match status" value="1"/>
</dbReference>
<dbReference type="PANTHER" id="PTHR45339">
    <property type="entry name" value="HYBRID SIGNAL TRANSDUCTION HISTIDINE KINASE J"/>
    <property type="match status" value="1"/>
</dbReference>
<evidence type="ECO:0000256" key="17">
    <source>
        <dbReference type="PROSITE-ProRule" id="PRU00169"/>
    </source>
</evidence>
<dbReference type="PRINTS" id="PR00344">
    <property type="entry name" value="BCTRLSENSOR"/>
</dbReference>
<dbReference type="GO" id="GO:0006355">
    <property type="term" value="P:regulation of DNA-templated transcription"/>
    <property type="evidence" value="ECO:0007669"/>
    <property type="project" value="InterPro"/>
</dbReference>
<dbReference type="Proteomes" id="UP000185678">
    <property type="component" value="Unassembled WGS sequence"/>
</dbReference>
<dbReference type="SMART" id="SM00448">
    <property type="entry name" value="REC"/>
    <property type="match status" value="2"/>
</dbReference>
<dbReference type="SUPFAM" id="SSF52172">
    <property type="entry name" value="CheY-like"/>
    <property type="match status" value="2"/>
</dbReference>
<dbReference type="SUPFAM" id="SSF47384">
    <property type="entry name" value="Homodimeric domain of signal transducing histidine kinase"/>
    <property type="match status" value="1"/>
</dbReference>
<organism evidence="25 26">
    <name type="scientific">Insolitispirillum peregrinum</name>
    <dbReference type="NCBI Taxonomy" id="80876"/>
    <lineage>
        <taxon>Bacteria</taxon>
        <taxon>Pseudomonadati</taxon>
        <taxon>Pseudomonadota</taxon>
        <taxon>Alphaproteobacteria</taxon>
        <taxon>Rhodospirillales</taxon>
        <taxon>Novispirillaceae</taxon>
        <taxon>Insolitispirillum</taxon>
    </lineage>
</organism>
<dbReference type="Pfam" id="PF21623">
    <property type="entry name" value="HK_sensor_dom_bact"/>
    <property type="match status" value="1"/>
</dbReference>
<keyword evidence="13 19" id="KW-0472">Membrane</keyword>
<dbReference type="SUPFAM" id="SSF55874">
    <property type="entry name" value="ATPase domain of HSP90 chaperone/DNA topoisomerase II/histidine kinase"/>
    <property type="match status" value="1"/>
</dbReference>
<evidence type="ECO:0000256" key="6">
    <source>
        <dbReference type="ARBA" id="ARBA00022679"/>
    </source>
</evidence>
<feature type="transmembrane region" description="Helical" evidence="19">
    <location>
        <begin position="335"/>
        <end position="353"/>
    </location>
</feature>
<dbReference type="PROSITE" id="PS50885">
    <property type="entry name" value="HAMP"/>
    <property type="match status" value="1"/>
</dbReference>
<feature type="domain" description="Histidine kinase" evidence="20">
    <location>
        <begin position="568"/>
        <end position="792"/>
    </location>
</feature>
<feature type="modified residue" description="Phosphohistidine" evidence="16">
    <location>
        <position position="1145"/>
    </location>
</feature>
<dbReference type="CDD" id="cd16922">
    <property type="entry name" value="HATPase_EvgS-ArcB-TorS-like"/>
    <property type="match status" value="1"/>
</dbReference>
<keyword evidence="9" id="KW-0418">Kinase</keyword>
<evidence type="ECO:0000313" key="25">
    <source>
        <dbReference type="EMBL" id="SIT08824.1"/>
    </source>
</evidence>
<evidence type="ECO:0000259" key="21">
    <source>
        <dbReference type="PROSITE" id="PS50110"/>
    </source>
</evidence>
<dbReference type="InterPro" id="IPR029151">
    <property type="entry name" value="Sensor-like_sf"/>
</dbReference>
<dbReference type="EMBL" id="FTOA01000006">
    <property type="protein sequence ID" value="SIT08824.1"/>
    <property type="molecule type" value="Genomic_DNA"/>
</dbReference>
<dbReference type="EC" id="2.7.13.3" evidence="3"/>
<keyword evidence="7 19" id="KW-0812">Transmembrane</keyword>
<sequence length="1304" mass="143748">MGLRQKIKSAKLQTLILMGTFALVVAMALTVSGISVSREEAVLRQLFDQQLTSTTRSAKVQLEEHFKGMRDDLVMLGGIPPIAGYIRTLHNGGVDPIRGETTDEWLGRLSTIFEALIRSHEDYSQIRLIGIADGGREIARVDQRNGTITRTPPADLQRKANNDYFRETITLRAGQFHVSPITLNREHDQIEMPPRPMVRVATPVISKDGELIGILVINAEFWQWTQALMAKYRGDLQGYVLNPDLDFLSHPDPQKAFGFEFGHPYRLSDEFRDLDIPALGNGGTVLPIQALKEQRVAAARVNINPGEQDDDLIVLFEFPYSHIQPMIEASRRSSLILISTAAGVIMLFIGWVVRKALHPLQQLKEAAEAITLGRYDTALPEVQGAELLALRSAFESMKSAVLQREMELRDHRDTLAHRVMVATIEVEAIVRSAPSGIVTIDERGLVRNFNPAAEKLFGWAAEDIVGQNVAMLLEGAQIRAADGTLGPLALKTDWLDLRPDWEILIRRKNGESFEAYLALGHTEISAMRHFHVAFVSDITDRKQREEELRLTRDLAEKATQAKSDFLANMSHEIRTPMNAILGLCYLLEQQNLAPVASTMVHKVHEAGRSLLGVINDILDFSKIEAHRLDVESIPFRLSDTLDNLAGIMSSAVGSKQIEVLVSPSPRGAEFLKGDPLRLGQVLINLTSNAIKFTQQGEVALEITHSKHAPQDEQNVRLRFAVRDTGIGIPKDKQDTIFQAFSQADSTTTRSFGGTGLGLSISRRLVELMGGSLQVHSEPGKGSEFFFELEFESSNPLHSSSPQMLHQTILIADDQETARAMLANTAASMGWQVEVVESGDKVLEAVQADTAPPYDILLLDWRMPGLDGLSTARKVRQIHQGPTELPIIIMATAFDRERLMEQPGVDAVDVVISKPVTGSSLYNAVQEAKIRRGLLPGDLITSDTPRRLIGVDILVVDDSEINREVAKRILESEGADVTLADDGHMALAVLQGRDTLFDAILMDVQMPVMDGYAATRHIRAMPRLAHVPIIALTAGAFKVHREAAYAAGMDSFVAKPFDVDELITVVGRLVQPRLVPPSDASPEPGQPVGTSAIPAIAMDIDVRRGMMLWKDETVFRKYLRGFIREYSITMTELDGMEDDDIVRLAHKIKGTAGNLALPRVAREAEGLERAILDQGNRVEASHRLRWAVDAARIAINAYAGEHEPTATIEGGPAEEYDLPLLSRLLGYTLAACRRDSPDVVEPTLDALAPHLSAAQLAPIRHCVDDFDFRGAEAAIKALLSALERQEKDRTGPSSTISGPDRYPTH</sequence>
<dbReference type="GO" id="GO:0005886">
    <property type="term" value="C:plasma membrane"/>
    <property type="evidence" value="ECO:0007669"/>
    <property type="project" value="UniProtKB-SubCell"/>
</dbReference>
<dbReference type="SMART" id="SM00387">
    <property type="entry name" value="HATPase_c"/>
    <property type="match status" value="1"/>
</dbReference>
<keyword evidence="4" id="KW-1003">Cell membrane</keyword>
<evidence type="ECO:0000256" key="13">
    <source>
        <dbReference type="ARBA" id="ARBA00023136"/>
    </source>
</evidence>
<dbReference type="PROSITE" id="PS50894">
    <property type="entry name" value="HPT"/>
    <property type="match status" value="1"/>
</dbReference>
<feature type="domain" description="HPt" evidence="24">
    <location>
        <begin position="1103"/>
        <end position="1197"/>
    </location>
</feature>
<dbReference type="InterPro" id="IPR005467">
    <property type="entry name" value="His_kinase_dom"/>
</dbReference>
<evidence type="ECO:0000256" key="9">
    <source>
        <dbReference type="ARBA" id="ARBA00022777"/>
    </source>
</evidence>
<dbReference type="Pfam" id="PF00989">
    <property type="entry name" value="PAS"/>
    <property type="match status" value="1"/>
</dbReference>
<feature type="domain" description="PAS" evidence="22">
    <location>
        <begin position="422"/>
        <end position="474"/>
    </location>
</feature>
<keyword evidence="10" id="KW-0067">ATP-binding</keyword>
<dbReference type="RefSeq" id="WP_076401551.1">
    <property type="nucleotide sequence ID" value="NZ_FTOA01000006.1"/>
</dbReference>
<evidence type="ECO:0000256" key="16">
    <source>
        <dbReference type="PROSITE-ProRule" id="PRU00110"/>
    </source>
</evidence>
<dbReference type="InterPro" id="IPR011006">
    <property type="entry name" value="CheY-like_superfamily"/>
</dbReference>
<evidence type="ECO:0000256" key="11">
    <source>
        <dbReference type="ARBA" id="ARBA00022989"/>
    </source>
</evidence>
<dbReference type="InterPro" id="IPR003594">
    <property type="entry name" value="HATPase_dom"/>
</dbReference>
<dbReference type="InterPro" id="IPR003660">
    <property type="entry name" value="HAMP_dom"/>
</dbReference>
<dbReference type="PROSITE" id="PS50109">
    <property type="entry name" value="HIS_KIN"/>
    <property type="match status" value="1"/>
</dbReference>
<dbReference type="Pfam" id="PF00072">
    <property type="entry name" value="Response_reg"/>
    <property type="match status" value="2"/>
</dbReference>
<dbReference type="Pfam" id="PF00512">
    <property type="entry name" value="HisKA"/>
    <property type="match status" value="1"/>
</dbReference>
<dbReference type="CDD" id="cd06225">
    <property type="entry name" value="HAMP"/>
    <property type="match status" value="1"/>
</dbReference>
<dbReference type="Gene3D" id="6.10.340.10">
    <property type="match status" value="1"/>
</dbReference>
<dbReference type="Gene3D" id="3.40.50.2300">
    <property type="match status" value="2"/>
</dbReference>
<feature type="domain" description="Response regulatory" evidence="21">
    <location>
        <begin position="951"/>
        <end position="1069"/>
    </location>
</feature>
<evidence type="ECO:0000256" key="14">
    <source>
        <dbReference type="ARBA" id="ARBA00064003"/>
    </source>
</evidence>
<evidence type="ECO:0000259" key="22">
    <source>
        <dbReference type="PROSITE" id="PS50112"/>
    </source>
</evidence>
<dbReference type="InterPro" id="IPR036890">
    <property type="entry name" value="HATPase_C_sf"/>
</dbReference>
<dbReference type="Gene3D" id="1.20.120.160">
    <property type="entry name" value="HPT domain"/>
    <property type="match status" value="1"/>
</dbReference>
<keyword evidence="8" id="KW-0547">Nucleotide-binding</keyword>
<evidence type="ECO:0000256" key="1">
    <source>
        <dbReference type="ARBA" id="ARBA00000085"/>
    </source>
</evidence>
<dbReference type="CDD" id="cd00082">
    <property type="entry name" value="HisKA"/>
    <property type="match status" value="1"/>
</dbReference>
<dbReference type="PANTHER" id="PTHR45339:SF1">
    <property type="entry name" value="HYBRID SIGNAL TRANSDUCTION HISTIDINE KINASE J"/>
    <property type="match status" value="1"/>
</dbReference>
<gene>
    <name evidence="25" type="ORF">SAMN05421779_106255</name>
</gene>
<dbReference type="CDD" id="cd17546">
    <property type="entry name" value="REC_hyHK_CKI1_RcsC-like"/>
    <property type="match status" value="2"/>
</dbReference>
<comment type="catalytic activity">
    <reaction evidence="1">
        <text>ATP + protein L-histidine = ADP + protein N-phospho-L-histidine.</text>
        <dbReference type="EC" id="2.7.13.3"/>
    </reaction>
</comment>
<evidence type="ECO:0000313" key="26">
    <source>
        <dbReference type="Proteomes" id="UP000185678"/>
    </source>
</evidence>
<dbReference type="NCBIfam" id="TIGR00229">
    <property type="entry name" value="sensory_box"/>
    <property type="match status" value="1"/>
</dbReference>
<dbReference type="SUPFAM" id="SSF55785">
    <property type="entry name" value="PYP-like sensor domain (PAS domain)"/>
    <property type="match status" value="1"/>
</dbReference>
<dbReference type="PROSITE" id="PS50112">
    <property type="entry name" value="PAS"/>
    <property type="match status" value="1"/>
</dbReference>
<dbReference type="InterPro" id="IPR000014">
    <property type="entry name" value="PAS"/>
</dbReference>
<dbReference type="InterPro" id="IPR048760">
    <property type="entry name" value="VP0354-like_sensor_dom"/>
</dbReference>
<dbReference type="STRING" id="80876.SAMN05421779_106255"/>
<keyword evidence="26" id="KW-1185">Reference proteome</keyword>
<evidence type="ECO:0000256" key="19">
    <source>
        <dbReference type="SAM" id="Phobius"/>
    </source>
</evidence>
<evidence type="ECO:0000259" key="20">
    <source>
        <dbReference type="PROSITE" id="PS50109"/>
    </source>
</evidence>
<dbReference type="InterPro" id="IPR003661">
    <property type="entry name" value="HisK_dim/P_dom"/>
</dbReference>
<comment type="subcellular location">
    <subcellularLocation>
        <location evidence="2">Cell membrane</location>
        <topology evidence="2">Multi-pass membrane protein</topology>
    </subcellularLocation>
</comment>
<dbReference type="GO" id="GO:0000155">
    <property type="term" value="F:phosphorelay sensor kinase activity"/>
    <property type="evidence" value="ECO:0007669"/>
    <property type="project" value="InterPro"/>
</dbReference>
<dbReference type="InterPro" id="IPR036641">
    <property type="entry name" value="HPT_dom_sf"/>
</dbReference>
<dbReference type="GO" id="GO:0005524">
    <property type="term" value="F:ATP binding"/>
    <property type="evidence" value="ECO:0007669"/>
    <property type="project" value="UniProtKB-KW"/>
</dbReference>
<proteinExistence type="predicted"/>
<evidence type="ECO:0000256" key="2">
    <source>
        <dbReference type="ARBA" id="ARBA00004651"/>
    </source>
</evidence>
<dbReference type="InterPro" id="IPR001789">
    <property type="entry name" value="Sig_transdc_resp-reg_receiver"/>
</dbReference>
<evidence type="ECO:0000256" key="4">
    <source>
        <dbReference type="ARBA" id="ARBA00022475"/>
    </source>
</evidence>
<dbReference type="SMART" id="SM00091">
    <property type="entry name" value="PAS"/>
    <property type="match status" value="1"/>
</dbReference>
<dbReference type="InterPro" id="IPR013767">
    <property type="entry name" value="PAS_fold"/>
</dbReference>
<feature type="transmembrane region" description="Helical" evidence="19">
    <location>
        <begin position="12"/>
        <end position="36"/>
    </location>
</feature>
<keyword evidence="12" id="KW-0902">Two-component regulatory system</keyword>